<comment type="similarity">
    <text evidence="2">Belongs to the CorA metal ion transporter (MIT) (TC 1.A.35) family.</text>
</comment>
<dbReference type="SUPFAM" id="SSF144083">
    <property type="entry name" value="Magnesium transport protein CorA, transmembrane region"/>
    <property type="match status" value="1"/>
</dbReference>
<dbReference type="FunFam" id="1.20.58.340:FF:000027">
    <property type="entry name" value="CorA family metal ion transporter (Eurofung)"/>
    <property type="match status" value="1"/>
</dbReference>
<keyword evidence="4 7" id="KW-1133">Transmembrane helix</keyword>
<protein>
    <recommendedName>
        <fullName evidence="10">Mg2+ transporter protein</fullName>
    </recommendedName>
</protein>
<dbReference type="GeneID" id="38134067"/>
<dbReference type="Pfam" id="PF01544">
    <property type="entry name" value="CorA"/>
    <property type="match status" value="1"/>
</dbReference>
<dbReference type="PANTHER" id="PTHR21535">
    <property type="entry name" value="MAGNESIUM AND COBALT TRANSPORT PROTEIN/MITOCHONDRIAL IMPORT INNER MEMBRANE TRANSLOCASE SUBUNIT TIM8"/>
    <property type="match status" value="1"/>
</dbReference>
<dbReference type="GO" id="GO:0015095">
    <property type="term" value="F:magnesium ion transmembrane transporter activity"/>
    <property type="evidence" value="ECO:0007669"/>
    <property type="project" value="InterPro"/>
</dbReference>
<evidence type="ECO:0000256" key="6">
    <source>
        <dbReference type="SAM" id="MobiDB-lite"/>
    </source>
</evidence>
<feature type="region of interest" description="Disordered" evidence="6">
    <location>
        <begin position="1"/>
        <end position="20"/>
    </location>
</feature>
<dbReference type="Gene3D" id="1.20.58.340">
    <property type="entry name" value="Magnesium transport protein CorA, transmembrane region"/>
    <property type="match status" value="2"/>
</dbReference>
<dbReference type="Gene3D" id="3.30.460.20">
    <property type="entry name" value="CorA soluble domain-like"/>
    <property type="match status" value="1"/>
</dbReference>
<gene>
    <name evidence="8" type="ORF">BDQ94DRAFT_140863</name>
</gene>
<dbReference type="SUPFAM" id="SSF143865">
    <property type="entry name" value="CorA soluble domain-like"/>
    <property type="match status" value="1"/>
</dbReference>
<dbReference type="AlphaFoldDB" id="A0A3F3Q7M6"/>
<evidence type="ECO:0000256" key="1">
    <source>
        <dbReference type="ARBA" id="ARBA00004141"/>
    </source>
</evidence>
<dbReference type="PANTHER" id="PTHR21535:SF94">
    <property type="entry name" value="CORA FAMILY METAL ION TRANSPORTER (EUROFUNG)"/>
    <property type="match status" value="1"/>
</dbReference>
<evidence type="ECO:0000256" key="4">
    <source>
        <dbReference type="ARBA" id="ARBA00022989"/>
    </source>
</evidence>
<organism evidence="8 9">
    <name type="scientific">Aspergillus welwitschiae</name>
    <dbReference type="NCBI Taxonomy" id="1341132"/>
    <lineage>
        <taxon>Eukaryota</taxon>
        <taxon>Fungi</taxon>
        <taxon>Dikarya</taxon>
        <taxon>Ascomycota</taxon>
        <taxon>Pezizomycotina</taxon>
        <taxon>Eurotiomycetes</taxon>
        <taxon>Eurotiomycetidae</taxon>
        <taxon>Eurotiales</taxon>
        <taxon>Aspergillaceae</taxon>
        <taxon>Aspergillus</taxon>
        <taxon>Aspergillus subgen. Circumdati</taxon>
    </lineage>
</organism>
<feature type="transmembrane region" description="Helical" evidence="7">
    <location>
        <begin position="350"/>
        <end position="371"/>
    </location>
</feature>
<dbReference type="Proteomes" id="UP000253729">
    <property type="component" value="Unassembled WGS sequence"/>
</dbReference>
<dbReference type="InterPro" id="IPR045861">
    <property type="entry name" value="CorA_cytoplasmic_dom"/>
</dbReference>
<evidence type="ECO:0000256" key="5">
    <source>
        <dbReference type="ARBA" id="ARBA00023136"/>
    </source>
</evidence>
<name>A0A3F3Q7M6_9EURO</name>
<reference evidence="8 9" key="1">
    <citation type="submission" date="2018-07" db="EMBL/GenBank/DDBJ databases">
        <title>The genomes of Aspergillus section Nigri reveals drivers in fungal speciation.</title>
        <authorList>
            <consortium name="DOE Joint Genome Institute"/>
            <person name="Vesth T.C."/>
            <person name="Nybo J."/>
            <person name="Theobald S."/>
            <person name="Brandl J."/>
            <person name="Frisvad J.C."/>
            <person name="Nielsen K.F."/>
            <person name="Lyhne E.K."/>
            <person name="Kogle M.E."/>
            <person name="Kuo A."/>
            <person name="Riley R."/>
            <person name="Clum A."/>
            <person name="Nolan M."/>
            <person name="Lipzen A."/>
            <person name="Salamov A."/>
            <person name="Henrissat B."/>
            <person name="Wiebenga A."/>
            <person name="De vries R.P."/>
            <person name="Grigoriev I.V."/>
            <person name="Mortensen U.H."/>
            <person name="Andersen M.R."/>
            <person name="Baker S.E."/>
        </authorList>
    </citation>
    <scope>NUCLEOTIDE SEQUENCE [LARGE SCALE GENOMIC DNA]</scope>
    <source>
        <strain evidence="8 9">CBS 139.54b</strain>
    </source>
</reference>
<dbReference type="GO" id="GO:0010961">
    <property type="term" value="P:intracellular magnesium ion homeostasis"/>
    <property type="evidence" value="ECO:0007669"/>
    <property type="project" value="TreeGrafter"/>
</dbReference>
<evidence type="ECO:0000313" key="8">
    <source>
        <dbReference type="EMBL" id="RDH34766.1"/>
    </source>
</evidence>
<evidence type="ECO:0008006" key="10">
    <source>
        <dbReference type="Google" id="ProtNLM"/>
    </source>
</evidence>
<dbReference type="CDD" id="cd12829">
    <property type="entry name" value="Alr1p-like"/>
    <property type="match status" value="1"/>
</dbReference>
<dbReference type="GO" id="GO:0005886">
    <property type="term" value="C:plasma membrane"/>
    <property type="evidence" value="ECO:0007669"/>
    <property type="project" value="TreeGrafter"/>
</dbReference>
<dbReference type="RefSeq" id="XP_026627788.1">
    <property type="nucleotide sequence ID" value="XM_026765711.1"/>
</dbReference>
<dbReference type="STRING" id="1341132.A0A3F3Q7M6"/>
<dbReference type="InterPro" id="IPR002523">
    <property type="entry name" value="MgTranspt_CorA/ZnTranspt_ZntB"/>
</dbReference>
<keyword evidence="9" id="KW-1185">Reference proteome</keyword>
<evidence type="ECO:0000256" key="3">
    <source>
        <dbReference type="ARBA" id="ARBA00022692"/>
    </source>
</evidence>
<evidence type="ECO:0000256" key="7">
    <source>
        <dbReference type="SAM" id="Phobius"/>
    </source>
</evidence>
<dbReference type="InterPro" id="IPR045863">
    <property type="entry name" value="CorA_TM1_TM2"/>
</dbReference>
<accession>A0A3F3Q7M6</accession>
<keyword evidence="5 7" id="KW-0472">Membrane</keyword>
<evidence type="ECO:0000256" key="2">
    <source>
        <dbReference type="ARBA" id="ARBA00009765"/>
    </source>
</evidence>
<keyword evidence="3 7" id="KW-0812">Transmembrane</keyword>
<proteinExistence type="inferred from homology"/>
<comment type="subcellular location">
    <subcellularLocation>
        <location evidence="1">Membrane</location>
        <topology evidence="1">Multi-pass membrane protein</topology>
    </subcellularLocation>
</comment>
<sequence>MEPAPLPAIMSSDSTPDPRLEKPRVAVASRLNFFTSQLKTSIEASSIEDLCSVYRPFELLLETGAHSGLWWLDITAPSEEDIEALARFFNLHPLTTEDIKTRETREKIELFGQYYFLSLRPPRRLETDTGVRIVSHNLYAVVFRGGVLSFSFDPSLHTSHVRQRIKEHSSHLLLTSDWICYALIDDIVDGFAPFISRVENGVVTVEDSVSITRPDDMGLALQRIFKLRKEVMNIRQPLHDKIDVIRSFARHCDISDTSSSQVALYLSDICDHVVTMIANLEQAEQMLSRLQSKYLTQVHFDSGRMRNGIASALSKLTVLASILVPMQFITGLFGMNVRVPGKTHDGDNSLTWWFSILGFILGLTVIFAWVAKRIGLLDR</sequence>
<evidence type="ECO:0000313" key="9">
    <source>
        <dbReference type="Proteomes" id="UP000253729"/>
    </source>
</evidence>
<dbReference type="EMBL" id="KZ852042">
    <property type="protein sequence ID" value="RDH34766.1"/>
    <property type="molecule type" value="Genomic_DNA"/>
</dbReference>
<dbReference type="InterPro" id="IPR044089">
    <property type="entry name" value="Alr1-like"/>
</dbReference>
<feature type="transmembrane region" description="Helical" evidence="7">
    <location>
        <begin position="312"/>
        <end position="330"/>
    </location>
</feature>